<proteinExistence type="predicted"/>
<protein>
    <recommendedName>
        <fullName evidence="3">Toxin HigB-2</fullName>
    </recommendedName>
</protein>
<dbReference type="Proteomes" id="UP000317429">
    <property type="component" value="Chromosome"/>
</dbReference>
<dbReference type="EMBL" id="CP036291">
    <property type="protein sequence ID" value="QDU86785.1"/>
    <property type="molecule type" value="Genomic_DNA"/>
</dbReference>
<evidence type="ECO:0008006" key="3">
    <source>
        <dbReference type="Google" id="ProtNLM"/>
    </source>
</evidence>
<name>A0A518D5N9_9BACT</name>
<keyword evidence="2" id="KW-1185">Reference proteome</keyword>
<sequence length="124" mass="14058">MRYIPEDGKWQVGPATTKLHELRQQMSDQEFRKNKRALQEFLCGYFSSGECQNALDKSIAPMKATPQGGKVLKVRWAYPGCGKSGGLRLVVVAYCDEKRVHIAQAFDRRDNPSNQDFLDAVSDY</sequence>
<accession>A0A518D5N9</accession>
<dbReference type="RefSeq" id="WP_145280323.1">
    <property type="nucleotide sequence ID" value="NZ_CP036291.1"/>
</dbReference>
<evidence type="ECO:0000313" key="2">
    <source>
        <dbReference type="Proteomes" id="UP000317429"/>
    </source>
</evidence>
<dbReference type="KEGG" id="pnd:Pla175_01370"/>
<organism evidence="1 2">
    <name type="scientific">Pirellulimonas nuda</name>
    <dbReference type="NCBI Taxonomy" id="2528009"/>
    <lineage>
        <taxon>Bacteria</taxon>
        <taxon>Pseudomonadati</taxon>
        <taxon>Planctomycetota</taxon>
        <taxon>Planctomycetia</taxon>
        <taxon>Pirellulales</taxon>
        <taxon>Lacipirellulaceae</taxon>
        <taxon>Pirellulimonas</taxon>
    </lineage>
</organism>
<gene>
    <name evidence="1" type="ORF">Pla175_01370</name>
</gene>
<dbReference type="OrthoDB" id="9812066at2"/>
<dbReference type="AlphaFoldDB" id="A0A518D5N9"/>
<reference evidence="1 2" key="1">
    <citation type="submission" date="2019-02" db="EMBL/GenBank/DDBJ databases">
        <title>Deep-cultivation of Planctomycetes and their phenomic and genomic characterization uncovers novel biology.</title>
        <authorList>
            <person name="Wiegand S."/>
            <person name="Jogler M."/>
            <person name="Boedeker C."/>
            <person name="Pinto D."/>
            <person name="Vollmers J."/>
            <person name="Rivas-Marin E."/>
            <person name="Kohn T."/>
            <person name="Peeters S.H."/>
            <person name="Heuer A."/>
            <person name="Rast P."/>
            <person name="Oberbeckmann S."/>
            <person name="Bunk B."/>
            <person name="Jeske O."/>
            <person name="Meyerdierks A."/>
            <person name="Storesund J.E."/>
            <person name="Kallscheuer N."/>
            <person name="Luecker S."/>
            <person name="Lage O.M."/>
            <person name="Pohl T."/>
            <person name="Merkel B.J."/>
            <person name="Hornburger P."/>
            <person name="Mueller R.-W."/>
            <person name="Bruemmer F."/>
            <person name="Labrenz M."/>
            <person name="Spormann A.M."/>
            <person name="Op den Camp H."/>
            <person name="Overmann J."/>
            <person name="Amann R."/>
            <person name="Jetten M.S.M."/>
            <person name="Mascher T."/>
            <person name="Medema M.H."/>
            <person name="Devos D.P."/>
            <person name="Kaster A.-K."/>
            <person name="Ovreas L."/>
            <person name="Rohde M."/>
            <person name="Galperin M.Y."/>
            <person name="Jogler C."/>
        </authorList>
    </citation>
    <scope>NUCLEOTIDE SEQUENCE [LARGE SCALE GENOMIC DNA]</scope>
    <source>
        <strain evidence="1 2">Pla175</strain>
    </source>
</reference>
<evidence type="ECO:0000313" key="1">
    <source>
        <dbReference type="EMBL" id="QDU86785.1"/>
    </source>
</evidence>